<reference evidence="1 2" key="1">
    <citation type="journal article" date="2020" name="Int. J. Syst. Evol. Microbiol.">
        <title>Tenacibaculum piscium sp. nov., isolated from skin ulcers of sea-farmed fish, and description of Tenacibaculum finnmarkense sp. nov. with subdivision into genomovars finnmarkense and ulcerans.</title>
        <authorList>
            <person name="Olsen A.B."/>
            <person name="Spilsberg B."/>
            <person name="Nilsen H.K."/>
            <person name="Lagesen K."/>
            <person name="Gulla S."/>
            <person name="Avendano-Herrera R."/>
            <person name="Irgang R."/>
            <person name="Duchaud E."/>
            <person name="Colquhoun D.J."/>
        </authorList>
    </citation>
    <scope>NUCLEOTIDE SEQUENCE [LARGE SCALE GENOMIC DNA]</scope>
    <source>
        <strain evidence="1 2">TNO037</strain>
    </source>
</reference>
<keyword evidence="2" id="KW-1185">Reference proteome</keyword>
<comment type="caution">
    <text evidence="1">The sequence shown here is derived from an EMBL/GenBank/DDBJ whole genome shotgun (WGS) entry which is preliminary data.</text>
</comment>
<gene>
    <name evidence="1" type="ORF">F7645_01935</name>
</gene>
<dbReference type="EMBL" id="WXXV01000002">
    <property type="protein sequence ID" value="MBE7694195.1"/>
    <property type="molecule type" value="Genomic_DNA"/>
</dbReference>
<evidence type="ECO:0000313" key="1">
    <source>
        <dbReference type="EMBL" id="MBE7694195.1"/>
    </source>
</evidence>
<evidence type="ECO:0000313" key="2">
    <source>
        <dbReference type="Proteomes" id="UP000806077"/>
    </source>
</evidence>
<protein>
    <recommendedName>
        <fullName evidence="3">DUF4198 domain-containing protein</fullName>
    </recommendedName>
</protein>
<organism evidence="1 2">
    <name type="scientific">Tenacibaculum finnmarkense genomovar finnmarkense</name>
    <dbReference type="NCBI Taxonomy" id="1458503"/>
    <lineage>
        <taxon>Bacteria</taxon>
        <taxon>Pseudomonadati</taxon>
        <taxon>Bacteroidota</taxon>
        <taxon>Flavobacteriia</taxon>
        <taxon>Flavobacteriales</taxon>
        <taxon>Flavobacteriaceae</taxon>
        <taxon>Tenacibaculum</taxon>
        <taxon>Tenacibaculum finnmarkense</taxon>
    </lineage>
</organism>
<dbReference type="RefSeq" id="WP_145993738.1">
    <property type="nucleotide sequence ID" value="NZ_JAJHTL010000001.1"/>
</dbReference>
<dbReference type="Proteomes" id="UP000806077">
    <property type="component" value="Unassembled WGS sequence"/>
</dbReference>
<proteinExistence type="predicted"/>
<sequence>MKKINFLIILIVLPIFMSHSVWMQIKNKGKVGDKAKVNLYFGEIRENVIEKGLKWYDGEIFKEFKGYVKPPNSDKKEALVLTPSEVSVSGTFTPKTPGIYQIVAFNETGSIKDYTKHGLGLLKDAAYLRTTFEATSWRVKQEGTPNLKPMMKYDIVPFPAKNGYGSYNSHKATWRVKEKVYARFYIDGKIAADKEIKVYSPDGWTSIKKTDKNGMFYFIPYKKGTYQAVYQLKKQENGVYKGQKYNTTRIKVISNLNIE</sequence>
<dbReference type="AlphaFoldDB" id="A0AAP1WFC7"/>
<name>A0AAP1WFC7_9FLAO</name>
<accession>A0AAP1WFC7</accession>
<evidence type="ECO:0008006" key="3">
    <source>
        <dbReference type="Google" id="ProtNLM"/>
    </source>
</evidence>